<sequence>MDKIICPFLILPETCRKTHQPGIEMNGSSEWNDFLRGVTRLKEASRLERARAKRRRRRRRRLLTFAGIFAAAGILAAVADWYLQPQRHFQQVPIVGRPDTITQTDTPTQMDRPTFPKETSPSLSDNALQNSNLQNNKIQKDDAKSASFNVLILGIDARAGEQAARTDVIMVAHVNPKDTSIHLVSIPRDTRVYLPGIGETKINHAHFVGNLRGGNHAGTKMAIQAVSDFLHIPINYYAKMNFQGFQRFIDQIGGVDVTFSRTVGIFKAGTHHLNGEQTLMAVRERYSLPNGDFGRQFDQSLVLRSILRQMLRLDNIPKLPAEIKEIRADVIDTNFTYSDLLSFALLYKGLDNSHIQYEQIPGHNGVAMDPLVGAELDYWIPDRNAVQKISHTFLQDH</sequence>
<dbReference type="EMBL" id="CP089291">
    <property type="protein sequence ID" value="UOF88971.1"/>
    <property type="molecule type" value="Genomic_DNA"/>
</dbReference>
<proteinExistence type="inferred from homology"/>
<dbReference type="NCBIfam" id="TIGR00350">
    <property type="entry name" value="lytR_cpsA_psr"/>
    <property type="match status" value="1"/>
</dbReference>
<evidence type="ECO:0000313" key="6">
    <source>
        <dbReference type="Proteomes" id="UP000830167"/>
    </source>
</evidence>
<dbReference type="InterPro" id="IPR050922">
    <property type="entry name" value="LytR/CpsA/Psr_CW_biosynth"/>
</dbReference>
<dbReference type="Pfam" id="PF03816">
    <property type="entry name" value="LytR_cpsA_psr"/>
    <property type="match status" value="1"/>
</dbReference>
<protein>
    <submittedName>
        <fullName evidence="5">LCP family protein</fullName>
    </submittedName>
</protein>
<name>A0ABY4CIA5_9BACL</name>
<feature type="transmembrane region" description="Helical" evidence="3">
    <location>
        <begin position="62"/>
        <end position="83"/>
    </location>
</feature>
<feature type="region of interest" description="Disordered" evidence="2">
    <location>
        <begin position="98"/>
        <end position="129"/>
    </location>
</feature>
<evidence type="ECO:0000259" key="4">
    <source>
        <dbReference type="Pfam" id="PF03816"/>
    </source>
</evidence>
<accession>A0ABY4CIA5</accession>
<evidence type="ECO:0000256" key="3">
    <source>
        <dbReference type="SAM" id="Phobius"/>
    </source>
</evidence>
<dbReference type="InterPro" id="IPR004474">
    <property type="entry name" value="LytR_CpsA_psr"/>
</dbReference>
<feature type="compositionally biased region" description="Polar residues" evidence="2">
    <location>
        <begin position="117"/>
        <end position="129"/>
    </location>
</feature>
<dbReference type="RefSeq" id="WP_347435653.1">
    <property type="nucleotide sequence ID" value="NZ_CP089291.1"/>
</dbReference>
<comment type="similarity">
    <text evidence="1">Belongs to the LytR/CpsA/Psr (LCP) family.</text>
</comment>
<evidence type="ECO:0000256" key="2">
    <source>
        <dbReference type="SAM" id="MobiDB-lite"/>
    </source>
</evidence>
<reference evidence="5" key="1">
    <citation type="submission" date="2021-12" db="EMBL/GenBank/DDBJ databases">
        <title>Alicyclobacillaceae gen. nov., sp. nov., isolated from chalcocite enrichment system.</title>
        <authorList>
            <person name="Jiang Z."/>
        </authorList>
    </citation>
    <scope>NUCLEOTIDE SEQUENCE</scope>
    <source>
        <strain evidence="5">MYW30-H2</strain>
    </source>
</reference>
<feature type="domain" description="Cell envelope-related transcriptional attenuator" evidence="4">
    <location>
        <begin position="165"/>
        <end position="311"/>
    </location>
</feature>
<feature type="compositionally biased region" description="Low complexity" evidence="2">
    <location>
        <begin position="98"/>
        <end position="109"/>
    </location>
</feature>
<dbReference type="Proteomes" id="UP000830167">
    <property type="component" value="Chromosome"/>
</dbReference>
<dbReference type="Gene3D" id="3.40.630.190">
    <property type="entry name" value="LCP protein"/>
    <property type="match status" value="1"/>
</dbReference>
<keyword evidence="3" id="KW-0472">Membrane</keyword>
<keyword evidence="3" id="KW-1133">Transmembrane helix</keyword>
<evidence type="ECO:0000256" key="1">
    <source>
        <dbReference type="ARBA" id="ARBA00006068"/>
    </source>
</evidence>
<dbReference type="PANTHER" id="PTHR33392">
    <property type="entry name" value="POLYISOPRENYL-TEICHOIC ACID--PEPTIDOGLYCAN TEICHOIC ACID TRANSFERASE TAGU"/>
    <property type="match status" value="1"/>
</dbReference>
<organism evidence="5 6">
    <name type="scientific">Fodinisporobacter ferrooxydans</name>
    <dbReference type="NCBI Taxonomy" id="2901836"/>
    <lineage>
        <taxon>Bacteria</taxon>
        <taxon>Bacillati</taxon>
        <taxon>Bacillota</taxon>
        <taxon>Bacilli</taxon>
        <taxon>Bacillales</taxon>
        <taxon>Alicyclobacillaceae</taxon>
        <taxon>Fodinisporobacter</taxon>
    </lineage>
</organism>
<evidence type="ECO:0000313" key="5">
    <source>
        <dbReference type="EMBL" id="UOF88971.1"/>
    </source>
</evidence>
<dbReference type="PANTHER" id="PTHR33392:SF6">
    <property type="entry name" value="POLYISOPRENYL-TEICHOIC ACID--PEPTIDOGLYCAN TEICHOIC ACID TRANSFERASE TAGU"/>
    <property type="match status" value="1"/>
</dbReference>
<gene>
    <name evidence="5" type="ORF">LSG31_13665</name>
</gene>
<keyword evidence="6" id="KW-1185">Reference proteome</keyword>
<keyword evidence="3" id="KW-0812">Transmembrane</keyword>